<feature type="domain" description="Glycosyl transferase family 28 C-terminal" evidence="1">
    <location>
        <begin position="174"/>
        <end position="260"/>
    </location>
</feature>
<dbReference type="PATRIC" id="fig|931089.4.peg.1344"/>
<evidence type="ECO:0000259" key="1">
    <source>
        <dbReference type="Pfam" id="PF04101"/>
    </source>
</evidence>
<dbReference type="SUPFAM" id="SSF53756">
    <property type="entry name" value="UDP-Glycosyltransferase/glycogen phosphorylase"/>
    <property type="match status" value="1"/>
</dbReference>
<dbReference type="Proteomes" id="UP000068067">
    <property type="component" value="Chromosome"/>
</dbReference>
<dbReference type="RefSeq" id="WP_053544774.1">
    <property type="nucleotide sequence ID" value="NZ_CP009220.1"/>
</dbReference>
<evidence type="ECO:0000313" key="3">
    <source>
        <dbReference type="Proteomes" id="UP000068067"/>
    </source>
</evidence>
<dbReference type="AlphaFoldDB" id="A0A0M3Q9K2"/>
<organism evidence="2 3">
    <name type="scientific">Corynebacterium deserti GIMN1.010</name>
    <dbReference type="NCBI Taxonomy" id="931089"/>
    <lineage>
        <taxon>Bacteria</taxon>
        <taxon>Bacillati</taxon>
        <taxon>Actinomycetota</taxon>
        <taxon>Actinomycetes</taxon>
        <taxon>Mycobacteriales</taxon>
        <taxon>Corynebacteriaceae</taxon>
        <taxon>Corynebacterium</taxon>
    </lineage>
</organism>
<reference evidence="2 3" key="1">
    <citation type="submission" date="2014-08" db="EMBL/GenBank/DDBJ databases">
        <title>Complete genome sequence of Corynebacterium deserti GIMN1.010 (=DSM 45689), isolated from desert sand in western China.</title>
        <authorList>
            <person name="Ruckert C."/>
            <person name="Albersmeier A."/>
            <person name="Kalinowski J."/>
        </authorList>
    </citation>
    <scope>NUCLEOTIDE SEQUENCE [LARGE SCALE GENOMIC DNA]</scope>
    <source>
        <strain evidence="2 3">GIMN1.010</strain>
    </source>
</reference>
<dbReference type="STRING" id="931089.CDES_06630"/>
<keyword evidence="3" id="KW-1185">Reference proteome</keyword>
<dbReference type="KEGG" id="cdx:CDES_06630"/>
<protein>
    <recommendedName>
        <fullName evidence="1">Glycosyl transferase family 28 C-terminal domain-containing protein</fullName>
    </recommendedName>
</protein>
<dbReference type="OrthoDB" id="9809594at2"/>
<accession>A0A0M3Q9K2</accession>
<dbReference type="GO" id="GO:0016758">
    <property type="term" value="F:hexosyltransferase activity"/>
    <property type="evidence" value="ECO:0007669"/>
    <property type="project" value="InterPro"/>
</dbReference>
<proteinExistence type="predicted"/>
<gene>
    <name evidence="2" type="ORF">CDES_06630</name>
</gene>
<evidence type="ECO:0000313" key="2">
    <source>
        <dbReference type="EMBL" id="ALC05743.1"/>
    </source>
</evidence>
<name>A0A0M3Q9K2_9CORY</name>
<dbReference type="InterPro" id="IPR007235">
    <property type="entry name" value="Glyco_trans_28_C"/>
</dbReference>
<dbReference type="EMBL" id="CP009220">
    <property type="protein sequence ID" value="ALC05743.1"/>
    <property type="molecule type" value="Genomic_DNA"/>
</dbReference>
<dbReference type="Pfam" id="PF04101">
    <property type="entry name" value="Glyco_tran_28_C"/>
    <property type="match status" value="1"/>
</dbReference>
<sequence>MIGMYAHHSGSGHLHRVRSIARHLKEETVIFSSAPGADIQLPLDTDPDNPTPRDLTAGGTLHWAPIGVPGHTQRLALIAAWITKHRPRAFYVDCSVEIASFVRLMGIPVITIAMPGFRHDQPHQLSYHQATAIIAAWPDWVPVPTHLIAHENKLHMVGGISRFEPPTKSCERSGVIILRGAGGDDFDSHTWPEATVLGGDRFVNNPIPLLLSASVAIAAAGQNSVADLAITRTPAIFLPQDRPFGEQSATAKTLAQARIAVVPTTFPEPGEWEVLFEHARNRAANWHLWQAEGAAERAAAVIENVANVEGN</sequence>
<dbReference type="Gene3D" id="3.40.50.2000">
    <property type="entry name" value="Glycogen Phosphorylase B"/>
    <property type="match status" value="1"/>
</dbReference>